<gene>
    <name evidence="1" type="ORF">C1I60_14210</name>
</gene>
<evidence type="ECO:0000313" key="2">
    <source>
        <dbReference type="Proteomes" id="UP000308114"/>
    </source>
</evidence>
<dbReference type="AlphaFoldDB" id="A0A4U2PV17"/>
<evidence type="ECO:0000313" key="1">
    <source>
        <dbReference type="EMBL" id="TKH43443.1"/>
    </source>
</evidence>
<dbReference type="EMBL" id="PNXQ01000013">
    <property type="protein sequence ID" value="TKH43443.1"/>
    <property type="molecule type" value="Genomic_DNA"/>
</dbReference>
<dbReference type="Proteomes" id="UP000308114">
    <property type="component" value="Unassembled WGS sequence"/>
</dbReference>
<organism evidence="1 2">
    <name type="scientific">Paenibacillus terrae</name>
    <dbReference type="NCBI Taxonomy" id="159743"/>
    <lineage>
        <taxon>Bacteria</taxon>
        <taxon>Bacillati</taxon>
        <taxon>Bacillota</taxon>
        <taxon>Bacilli</taxon>
        <taxon>Bacillales</taxon>
        <taxon>Paenibacillaceae</taxon>
        <taxon>Paenibacillus</taxon>
    </lineage>
</organism>
<accession>A0A4U2PV17</accession>
<protein>
    <submittedName>
        <fullName evidence="1">Uncharacterized protein</fullName>
    </submittedName>
</protein>
<proteinExistence type="predicted"/>
<sequence>MSPGAVKEGLTYHNGKGEKRKVILIGNRSGKDGELYYKKEHNSGWYPMTLIGFARWAKGEVTAKEAQS</sequence>
<name>A0A4U2PV17_9BACL</name>
<dbReference type="RefSeq" id="WP_137062320.1">
    <property type="nucleotide sequence ID" value="NZ_PNXQ01000013.1"/>
</dbReference>
<reference evidence="1 2" key="1">
    <citation type="submission" date="2018-01" db="EMBL/GenBank/DDBJ databases">
        <title>Bacillales members from the olive rhizosphere are effective biological control agents against Verticillium dahliae.</title>
        <authorList>
            <person name="Gomez-Lama C."/>
            <person name="Legarda G."/>
            <person name="Ruano-Rosa D."/>
            <person name="Pizarro-Tobias P."/>
            <person name="Valverde-Corredor A."/>
            <person name="Niqui J.L."/>
            <person name="Trivino J.C."/>
            <person name="Roca A."/>
            <person name="Mercado-Blanco J."/>
        </authorList>
    </citation>
    <scope>NUCLEOTIDE SEQUENCE [LARGE SCALE GENOMIC DNA]</scope>
    <source>
        <strain evidence="1 2">PIC167</strain>
    </source>
</reference>
<comment type="caution">
    <text evidence="1">The sequence shown here is derived from an EMBL/GenBank/DDBJ whole genome shotgun (WGS) entry which is preliminary data.</text>
</comment>